<organism evidence="1 2">
    <name type="scientific">Streptomyces davaonensis (strain DSM 101723 / JCM 4913 / KCC S-0913 / 768)</name>
    <dbReference type="NCBI Taxonomy" id="1214101"/>
    <lineage>
        <taxon>Bacteria</taxon>
        <taxon>Bacillati</taxon>
        <taxon>Actinomycetota</taxon>
        <taxon>Actinomycetes</taxon>
        <taxon>Kitasatosporales</taxon>
        <taxon>Streptomycetaceae</taxon>
        <taxon>Streptomyces</taxon>
    </lineage>
</organism>
<dbReference type="EMBL" id="HE971709">
    <property type="protein sequence ID" value="CCK26397.1"/>
    <property type="molecule type" value="Genomic_DNA"/>
</dbReference>
<protein>
    <submittedName>
        <fullName evidence="1">Uncharacterized protein</fullName>
    </submittedName>
</protein>
<dbReference type="STRING" id="1214101.BN159_2018"/>
<reference evidence="1 2" key="1">
    <citation type="journal article" date="2012" name="J. Bacteriol.">
        <title>Genome sequence of the bacterium Streptomyces davawensis JCM 4913 and heterologous production of the unique antibiotic roseoflavin.</title>
        <authorList>
            <person name="Jankowitsch F."/>
            <person name="Schwarz J."/>
            <person name="Ruckert C."/>
            <person name="Gust B."/>
            <person name="Szczepanowski R."/>
            <person name="Blom J."/>
            <person name="Pelzer S."/>
            <person name="Kalinowski J."/>
            <person name="Mack M."/>
        </authorList>
    </citation>
    <scope>NUCLEOTIDE SEQUENCE [LARGE SCALE GENOMIC DNA]</scope>
    <source>
        <strain evidence="2">DSM 101723 / JCM 4913 / KCC S-0913 / 768</strain>
    </source>
</reference>
<sequence>MKEALVPSGPVLGRPGHAQLRRFLALARKSAHAEHSPRFLTVLSFAGA</sequence>
<keyword evidence="2" id="KW-1185">Reference proteome</keyword>
<dbReference type="Proteomes" id="UP000008043">
    <property type="component" value="Chromosome"/>
</dbReference>
<accession>K4QZR5</accession>
<dbReference type="KEGG" id="sdv:BN159_2018"/>
<proteinExistence type="predicted"/>
<name>K4QZR5_STRDJ</name>
<gene>
    <name evidence="1" type="ORF">BN159_2018</name>
</gene>
<dbReference type="AlphaFoldDB" id="K4QZR5"/>
<evidence type="ECO:0000313" key="1">
    <source>
        <dbReference type="EMBL" id="CCK26397.1"/>
    </source>
</evidence>
<evidence type="ECO:0000313" key="2">
    <source>
        <dbReference type="Proteomes" id="UP000008043"/>
    </source>
</evidence>
<dbReference type="HOGENOM" id="CLU_3158131_0_0_11"/>